<proteinExistence type="predicted"/>
<keyword evidence="1" id="KW-0472">Membrane</keyword>
<gene>
    <name evidence="2" type="ORF">FM119_06805</name>
</gene>
<organism evidence="2 3">
    <name type="scientific">Mycetocola reblochoni REB411</name>
    <dbReference type="NCBI Taxonomy" id="1255698"/>
    <lineage>
        <taxon>Bacteria</taxon>
        <taxon>Bacillati</taxon>
        <taxon>Actinomycetota</taxon>
        <taxon>Actinomycetes</taxon>
        <taxon>Micrococcales</taxon>
        <taxon>Microbacteriaceae</taxon>
        <taxon>Mycetocola</taxon>
    </lineage>
</organism>
<feature type="transmembrane region" description="Helical" evidence="1">
    <location>
        <begin position="46"/>
        <end position="70"/>
    </location>
</feature>
<name>A0A1R4JCQ2_9MICO</name>
<reference evidence="3" key="1">
    <citation type="submission" date="2017-02" db="EMBL/GenBank/DDBJ databases">
        <authorList>
            <person name="Dridi B."/>
        </authorList>
    </citation>
    <scope>NUCLEOTIDE SEQUENCE [LARGE SCALE GENOMIC DNA]</scope>
    <source>
        <strain evidence="3">EB411</strain>
    </source>
</reference>
<keyword evidence="1" id="KW-1133">Transmembrane helix</keyword>
<evidence type="ECO:0000313" key="2">
    <source>
        <dbReference type="EMBL" id="SJN29812.1"/>
    </source>
</evidence>
<protein>
    <submittedName>
        <fullName evidence="2">Putative integral membrane protein</fullName>
    </submittedName>
</protein>
<dbReference type="Pfam" id="PF26606">
    <property type="entry name" value="SCO4848"/>
    <property type="match status" value="1"/>
</dbReference>
<accession>A0A1R4JCQ2</accession>
<dbReference type="RefSeq" id="WP_087136922.1">
    <property type="nucleotide sequence ID" value="NZ_FUKR01000036.1"/>
</dbReference>
<dbReference type="NCBIfam" id="NF046117">
    <property type="entry name" value="SCO4848_fam"/>
    <property type="match status" value="1"/>
</dbReference>
<dbReference type="AlphaFoldDB" id="A0A1R4JCQ2"/>
<keyword evidence="1" id="KW-0812">Transmembrane</keyword>
<sequence length="73" mass="7687">MTLALSILLLCNAVWNVVVWPRFFARVAADPRARAEDGSTTAFWRVHAVLVGIALLLAALSAVAGVWGLVAGA</sequence>
<dbReference type="EMBL" id="FUKR01000036">
    <property type="protein sequence ID" value="SJN29812.1"/>
    <property type="molecule type" value="Genomic_DNA"/>
</dbReference>
<evidence type="ECO:0000256" key="1">
    <source>
        <dbReference type="SAM" id="Phobius"/>
    </source>
</evidence>
<keyword evidence="3" id="KW-1185">Reference proteome</keyword>
<dbReference type="InterPro" id="IPR058061">
    <property type="entry name" value="SCO4848-like"/>
</dbReference>
<dbReference type="Proteomes" id="UP000196778">
    <property type="component" value="Unassembled WGS sequence"/>
</dbReference>
<dbReference type="OrthoDB" id="4954985at2"/>
<evidence type="ECO:0000313" key="3">
    <source>
        <dbReference type="Proteomes" id="UP000196778"/>
    </source>
</evidence>